<dbReference type="EMBL" id="PVTF01000004">
    <property type="protein sequence ID" value="PRY42340.1"/>
    <property type="molecule type" value="Genomic_DNA"/>
</dbReference>
<evidence type="ECO:0000313" key="3">
    <source>
        <dbReference type="Proteomes" id="UP000239494"/>
    </source>
</evidence>
<gene>
    <name evidence="2" type="ORF">CLV43_104170</name>
</gene>
<dbReference type="InterPro" id="IPR012544">
    <property type="entry name" value="PHb"/>
</dbReference>
<dbReference type="AlphaFoldDB" id="A0A2T0T9L4"/>
<name>A0A2T0T9L4_9PSEU</name>
<proteinExistence type="predicted"/>
<dbReference type="RefSeq" id="WP_106187758.1">
    <property type="nucleotide sequence ID" value="NZ_PVTF01000004.1"/>
</dbReference>
<dbReference type="Pfam" id="PF08000">
    <property type="entry name" value="bPH_1"/>
    <property type="match status" value="1"/>
</dbReference>
<comment type="caution">
    <text evidence="2">The sequence shown here is derived from an EMBL/GenBank/DDBJ whole genome shotgun (WGS) entry which is preliminary data.</text>
</comment>
<dbReference type="Proteomes" id="UP000239494">
    <property type="component" value="Unassembled WGS sequence"/>
</dbReference>
<accession>A0A2T0T9L4</accession>
<dbReference type="SUPFAM" id="SSF50729">
    <property type="entry name" value="PH domain-like"/>
    <property type="match status" value="1"/>
</dbReference>
<sequence length="124" mass="13436">MANSGPVFDRREQYEQIVSGLLDGERVIAVYDAVGVGTGFIGITDLRVILQDKSFVGKKTALVSVPYSKISSVAMVSNKSWAGGFFSTSSIAVTAGTHVHEIDFRGSEKASHVHNVVLWHITRK</sequence>
<dbReference type="OrthoDB" id="165521at2"/>
<dbReference type="InterPro" id="IPR037063">
    <property type="entry name" value="PHb_sf"/>
</dbReference>
<keyword evidence="3" id="KW-1185">Reference proteome</keyword>
<feature type="domain" description="Bacterial Pleckstrin homology" evidence="1">
    <location>
        <begin position="15"/>
        <end position="117"/>
    </location>
</feature>
<evidence type="ECO:0000313" key="2">
    <source>
        <dbReference type="EMBL" id="PRY42340.1"/>
    </source>
</evidence>
<reference evidence="2 3" key="1">
    <citation type="submission" date="2018-03" db="EMBL/GenBank/DDBJ databases">
        <title>Genomic Encyclopedia of Archaeal and Bacterial Type Strains, Phase II (KMG-II): from individual species to whole genera.</title>
        <authorList>
            <person name="Goeker M."/>
        </authorList>
    </citation>
    <scope>NUCLEOTIDE SEQUENCE [LARGE SCALE GENOMIC DNA]</scope>
    <source>
        <strain evidence="2 3">DSM 44720</strain>
    </source>
</reference>
<evidence type="ECO:0000259" key="1">
    <source>
        <dbReference type="Pfam" id="PF08000"/>
    </source>
</evidence>
<dbReference type="Gene3D" id="2.30.29.50">
    <property type="entry name" value="Bacterial Pleckstrin homology domain"/>
    <property type="match status" value="1"/>
</dbReference>
<organism evidence="2 3">
    <name type="scientific">Umezawaea tangerina</name>
    <dbReference type="NCBI Taxonomy" id="84725"/>
    <lineage>
        <taxon>Bacteria</taxon>
        <taxon>Bacillati</taxon>
        <taxon>Actinomycetota</taxon>
        <taxon>Actinomycetes</taxon>
        <taxon>Pseudonocardiales</taxon>
        <taxon>Pseudonocardiaceae</taxon>
        <taxon>Umezawaea</taxon>
    </lineage>
</organism>
<protein>
    <submittedName>
        <fullName evidence="2">PH (Pleckstrin Homology) domain-containing protein</fullName>
    </submittedName>
</protein>